<sequence length="212" mass="22608">MKRIQDSGFRIGGERRSFLPRRAGVPQSSIPHSQFRLGGFTLVEILVAIGLSSLVFLMLGSMSVLLLRAQRQALLDVRVIDSARFATESLARTLRTVPASSITVVSPTEFTVSHEGRSGGLGCPAAPCVIRYQITPYGGNNVLEEVDGSAPALPLTSTALNVDMFRSTFIGLGSGDGQQARAVITLRLRDPDGPPASAVVLETTVSLRALEF</sequence>
<reference evidence="2 3" key="1">
    <citation type="journal article" date="2016" name="Nat. Commun.">
        <title>Thousands of microbial genomes shed light on interconnected biogeochemical processes in an aquifer system.</title>
        <authorList>
            <person name="Anantharaman K."/>
            <person name="Brown C.T."/>
            <person name="Hug L.A."/>
            <person name="Sharon I."/>
            <person name="Castelle C.J."/>
            <person name="Probst A.J."/>
            <person name="Thomas B.C."/>
            <person name="Singh A."/>
            <person name="Wilkins M.J."/>
            <person name="Karaoz U."/>
            <person name="Brodie E.L."/>
            <person name="Williams K.H."/>
            <person name="Hubbard S.S."/>
            <person name="Banfield J.F."/>
        </authorList>
    </citation>
    <scope>NUCLEOTIDE SEQUENCE [LARGE SCALE GENOMIC DNA]</scope>
    <source>
        <strain evidence="3">RIFCSPHIGHO2_01_FULL_58_15</strain>
    </source>
</reference>
<evidence type="ECO:0000313" key="3">
    <source>
        <dbReference type="Proteomes" id="UP000178690"/>
    </source>
</evidence>
<name>A0A1G2PJX7_TERXR</name>
<feature type="transmembrane region" description="Helical" evidence="1">
    <location>
        <begin position="45"/>
        <end position="67"/>
    </location>
</feature>
<dbReference type="InterPro" id="IPR012902">
    <property type="entry name" value="N_methyl_site"/>
</dbReference>
<keyword evidence="1" id="KW-1133">Transmembrane helix</keyword>
<keyword evidence="1" id="KW-0472">Membrane</keyword>
<evidence type="ECO:0008006" key="4">
    <source>
        <dbReference type="Google" id="ProtNLM"/>
    </source>
</evidence>
<gene>
    <name evidence="2" type="ORF">A2682_02495</name>
</gene>
<dbReference type="EMBL" id="MHST01000018">
    <property type="protein sequence ID" value="OHA48634.1"/>
    <property type="molecule type" value="Genomic_DNA"/>
</dbReference>
<accession>A0A1G2PJX7</accession>
<keyword evidence="1" id="KW-0812">Transmembrane</keyword>
<organism evidence="2 3">
    <name type="scientific">Terrybacteria sp. (strain RIFCSPHIGHO2_01_FULL_58_15)</name>
    <dbReference type="NCBI Taxonomy" id="1802363"/>
    <lineage>
        <taxon>Bacteria</taxon>
        <taxon>Candidatus Terryibacteriota</taxon>
    </lineage>
</organism>
<dbReference type="PROSITE" id="PS00409">
    <property type="entry name" value="PROKAR_NTER_METHYL"/>
    <property type="match status" value="1"/>
</dbReference>
<evidence type="ECO:0000256" key="1">
    <source>
        <dbReference type="SAM" id="Phobius"/>
    </source>
</evidence>
<evidence type="ECO:0000313" key="2">
    <source>
        <dbReference type="EMBL" id="OHA48634.1"/>
    </source>
</evidence>
<proteinExistence type="predicted"/>
<dbReference type="Proteomes" id="UP000178690">
    <property type="component" value="Unassembled WGS sequence"/>
</dbReference>
<dbReference type="STRING" id="1802363.A2682_02495"/>
<dbReference type="AlphaFoldDB" id="A0A1G2PJX7"/>
<comment type="caution">
    <text evidence="2">The sequence shown here is derived from an EMBL/GenBank/DDBJ whole genome shotgun (WGS) entry which is preliminary data.</text>
</comment>
<protein>
    <recommendedName>
        <fullName evidence="4">Prepilin-type N-terminal cleavage/methylation domain-containing protein</fullName>
    </recommendedName>
</protein>